<keyword evidence="2" id="KW-0378">Hydrolase</keyword>
<dbReference type="Gene3D" id="3.40.50.1820">
    <property type="entry name" value="alpha/beta hydrolase"/>
    <property type="match status" value="1"/>
</dbReference>
<proteinExistence type="predicted"/>
<dbReference type="InterPro" id="IPR029058">
    <property type="entry name" value="AB_hydrolase_fold"/>
</dbReference>
<name>A0A935K163_9RHOO</name>
<accession>A0A935K163</accession>
<dbReference type="Proteomes" id="UP000739411">
    <property type="component" value="Unassembled WGS sequence"/>
</dbReference>
<dbReference type="GO" id="GO:0005576">
    <property type="term" value="C:extracellular region"/>
    <property type="evidence" value="ECO:0007669"/>
    <property type="project" value="InterPro"/>
</dbReference>
<dbReference type="EMBL" id="JADJMS010000010">
    <property type="protein sequence ID" value="MBK7414568.1"/>
    <property type="molecule type" value="Genomic_DNA"/>
</dbReference>
<dbReference type="InterPro" id="IPR010126">
    <property type="entry name" value="Esterase_phb"/>
</dbReference>
<dbReference type="PANTHER" id="PTHR43037">
    <property type="entry name" value="UNNAMED PRODUCT-RELATED"/>
    <property type="match status" value="1"/>
</dbReference>
<keyword evidence="1" id="KW-0732">Signal</keyword>
<reference evidence="3 4" key="1">
    <citation type="submission" date="2020-10" db="EMBL/GenBank/DDBJ databases">
        <title>Connecting structure to function with the recovery of over 1000 high-quality activated sludge metagenome-assembled genomes encoding full-length rRNA genes using long-read sequencing.</title>
        <authorList>
            <person name="Singleton C.M."/>
            <person name="Petriglieri F."/>
            <person name="Kristensen J.M."/>
            <person name="Kirkegaard R.H."/>
            <person name="Michaelsen T.Y."/>
            <person name="Andersen M.H."/>
            <person name="Karst S.M."/>
            <person name="Dueholm M.S."/>
            <person name="Nielsen P.H."/>
            <person name="Albertsen M."/>
        </authorList>
    </citation>
    <scope>NUCLEOTIDE SEQUENCE [LARGE SCALE GENOMIC DNA]</scope>
    <source>
        <strain evidence="3">EsbW_18-Q3-R4-48_BATAC.463</strain>
    </source>
</reference>
<evidence type="ECO:0000256" key="1">
    <source>
        <dbReference type="ARBA" id="ARBA00022729"/>
    </source>
</evidence>
<evidence type="ECO:0000313" key="4">
    <source>
        <dbReference type="Proteomes" id="UP000739411"/>
    </source>
</evidence>
<dbReference type="Pfam" id="PF10503">
    <property type="entry name" value="Esterase_PHB"/>
    <property type="match status" value="1"/>
</dbReference>
<dbReference type="PANTHER" id="PTHR43037:SF1">
    <property type="entry name" value="BLL1128 PROTEIN"/>
    <property type="match status" value="1"/>
</dbReference>
<gene>
    <name evidence="3" type="ORF">IPJ38_05065</name>
</gene>
<dbReference type="GO" id="GO:0016787">
    <property type="term" value="F:hydrolase activity"/>
    <property type="evidence" value="ECO:0007669"/>
    <property type="project" value="UniProtKB-KW"/>
</dbReference>
<protein>
    <submittedName>
        <fullName evidence="3">PHB depolymerase family esterase</fullName>
    </submittedName>
</protein>
<organism evidence="3 4">
    <name type="scientific">Candidatus Dechloromonas phosphorivorans</name>
    <dbReference type="NCBI Taxonomy" id="2899244"/>
    <lineage>
        <taxon>Bacteria</taxon>
        <taxon>Pseudomonadati</taxon>
        <taxon>Pseudomonadota</taxon>
        <taxon>Betaproteobacteria</taxon>
        <taxon>Rhodocyclales</taxon>
        <taxon>Azonexaceae</taxon>
        <taxon>Dechloromonas</taxon>
    </lineage>
</organism>
<sequence length="343" mass="36903">MVRRSRSTVWSKALQSTLKAMTRTAVRAGTKAIKDSLRAGPIRPKRTPAKKPAPVSANWSTGIAVGTAGPRRYRLYKPPGVRRNEKLPLLVMLHGCGQDAETLAASSRMNQIAARERFFVLYPEQDRLSNMQGCWNWYDTRTGRAQAEENSINAAIEKICLSQAVDRNRIALAGISAGAGMAVLLATHHPERFKAIAMHSGIAPGVAHSSASAIKAMFGQSATPSPLPPIAPDVRLPALLVIHGTSDHVVAPSNGAEAAMRWGERVSAKASKPRTVQRGARYASTITDYRSKGRIIATLCEVSRLAHAWSGGAAGHAYSDPKGPDASRMIWAFVAKQFARAKA</sequence>
<evidence type="ECO:0000256" key="2">
    <source>
        <dbReference type="ARBA" id="ARBA00022801"/>
    </source>
</evidence>
<dbReference type="AlphaFoldDB" id="A0A935K163"/>
<dbReference type="NCBIfam" id="TIGR01840">
    <property type="entry name" value="esterase_phb"/>
    <property type="match status" value="1"/>
</dbReference>
<evidence type="ECO:0000313" key="3">
    <source>
        <dbReference type="EMBL" id="MBK7414568.1"/>
    </source>
</evidence>
<comment type="caution">
    <text evidence="3">The sequence shown here is derived from an EMBL/GenBank/DDBJ whole genome shotgun (WGS) entry which is preliminary data.</text>
</comment>
<dbReference type="InterPro" id="IPR050955">
    <property type="entry name" value="Plant_Biomass_Hydrol_Est"/>
</dbReference>
<dbReference type="SUPFAM" id="SSF53474">
    <property type="entry name" value="alpha/beta-Hydrolases"/>
    <property type="match status" value="1"/>
</dbReference>